<reference evidence="1 2" key="1">
    <citation type="submission" date="2013-11" db="EMBL/GenBank/DDBJ databases">
        <title>The Genome Sequence of Phytophthora parasitica P1976.</title>
        <authorList>
            <consortium name="The Broad Institute Genomics Platform"/>
            <person name="Russ C."/>
            <person name="Tyler B."/>
            <person name="Panabieres F."/>
            <person name="Shan W."/>
            <person name="Tripathy S."/>
            <person name="Grunwald N."/>
            <person name="Machado M."/>
            <person name="Johnson C.S."/>
            <person name="Walker B."/>
            <person name="Young S."/>
            <person name="Zeng Q."/>
            <person name="Gargeya S."/>
            <person name="Fitzgerald M."/>
            <person name="Haas B."/>
            <person name="Abouelleil A."/>
            <person name="Allen A.W."/>
            <person name="Alvarado L."/>
            <person name="Arachchi H.M."/>
            <person name="Berlin A.M."/>
            <person name="Chapman S.B."/>
            <person name="Gainer-Dewar J."/>
            <person name="Goldberg J."/>
            <person name="Griggs A."/>
            <person name="Gujja S."/>
            <person name="Hansen M."/>
            <person name="Howarth C."/>
            <person name="Imamovic A."/>
            <person name="Ireland A."/>
            <person name="Larimer J."/>
            <person name="McCowan C."/>
            <person name="Murphy C."/>
            <person name="Pearson M."/>
            <person name="Poon T.W."/>
            <person name="Priest M."/>
            <person name="Roberts A."/>
            <person name="Saif S."/>
            <person name="Shea T."/>
            <person name="Sisk P."/>
            <person name="Sykes S."/>
            <person name="Wortman J."/>
            <person name="Nusbaum C."/>
            <person name="Birren B."/>
        </authorList>
    </citation>
    <scope>NUCLEOTIDE SEQUENCE [LARGE SCALE GENOMIC DNA]</scope>
    <source>
        <strain evidence="1 2">P1976</strain>
    </source>
</reference>
<organism evidence="1 2">
    <name type="scientific">Phytophthora nicotianae P1976</name>
    <dbReference type="NCBI Taxonomy" id="1317066"/>
    <lineage>
        <taxon>Eukaryota</taxon>
        <taxon>Sar</taxon>
        <taxon>Stramenopiles</taxon>
        <taxon>Oomycota</taxon>
        <taxon>Peronosporomycetes</taxon>
        <taxon>Peronosporales</taxon>
        <taxon>Peronosporaceae</taxon>
        <taxon>Phytophthora</taxon>
    </lineage>
</organism>
<dbReference type="AlphaFoldDB" id="A0A081B537"/>
<gene>
    <name evidence="1" type="ORF">F444_00220</name>
</gene>
<protein>
    <submittedName>
        <fullName evidence="1">Uncharacterized protein</fullName>
    </submittedName>
</protein>
<comment type="caution">
    <text evidence="1">The sequence shown here is derived from an EMBL/GenBank/DDBJ whole genome shotgun (WGS) entry which is preliminary data.</text>
</comment>
<evidence type="ECO:0000313" key="1">
    <source>
        <dbReference type="EMBL" id="ETO86248.1"/>
    </source>
</evidence>
<sequence length="62" mass="6954">MMKSFERDVALPYLVIIPAHGSEQRISECILILKLQCGREASTAIPETSSSTNFFSAYEIFL</sequence>
<dbReference type="Proteomes" id="UP000028582">
    <property type="component" value="Unassembled WGS sequence"/>
</dbReference>
<dbReference type="EMBL" id="ANJA01000055">
    <property type="protein sequence ID" value="ETO86248.1"/>
    <property type="molecule type" value="Genomic_DNA"/>
</dbReference>
<name>A0A081B537_PHYNI</name>
<evidence type="ECO:0000313" key="2">
    <source>
        <dbReference type="Proteomes" id="UP000028582"/>
    </source>
</evidence>
<proteinExistence type="predicted"/>
<accession>A0A081B537</accession>